<keyword evidence="4" id="KW-0460">Magnesium</keyword>
<comment type="subunit">
    <text evidence="4">Monomer.</text>
</comment>
<dbReference type="InterPro" id="IPR023943">
    <property type="entry name" value="Enolase-ppase_E1"/>
</dbReference>
<dbReference type="SFLD" id="SFLDS00003">
    <property type="entry name" value="Haloacid_Dehalogenase"/>
    <property type="match status" value="1"/>
</dbReference>
<dbReference type="EC" id="3.1.3.77" evidence="4"/>
<dbReference type="InterPro" id="IPR023214">
    <property type="entry name" value="HAD_sf"/>
</dbReference>
<dbReference type="PANTHER" id="PTHR20371">
    <property type="entry name" value="ENOLASE-PHOSPHATASE E1"/>
    <property type="match status" value="1"/>
</dbReference>
<dbReference type="SFLD" id="SFLDG01133">
    <property type="entry name" value="C1.5.4:_Enolase-phosphatase_Li"/>
    <property type="match status" value="1"/>
</dbReference>
<evidence type="ECO:0000256" key="3">
    <source>
        <dbReference type="ARBA" id="ARBA00023167"/>
    </source>
</evidence>
<keyword evidence="4" id="KW-0479">Metal-binding</keyword>
<gene>
    <name evidence="4 5" type="primary">mtnC</name>
    <name evidence="5" type="ORF">B1992_01050</name>
</gene>
<dbReference type="Gene3D" id="1.10.720.60">
    <property type="match status" value="1"/>
</dbReference>
<dbReference type="NCBIfam" id="TIGR01691">
    <property type="entry name" value="enolase-ppase"/>
    <property type="match status" value="1"/>
</dbReference>
<dbReference type="GO" id="GO:0043715">
    <property type="term" value="F:2,3-diketo-5-methylthiopentyl-1-phosphate enolase activity"/>
    <property type="evidence" value="ECO:0007669"/>
    <property type="project" value="UniProtKB-UniRule"/>
</dbReference>
<keyword evidence="6" id="KW-1185">Reference proteome</keyword>
<dbReference type="GO" id="GO:0000287">
    <property type="term" value="F:magnesium ion binding"/>
    <property type="evidence" value="ECO:0007669"/>
    <property type="project" value="UniProtKB-UniRule"/>
</dbReference>
<dbReference type="GO" id="GO:0019509">
    <property type="term" value="P:L-methionine salvage from methylthioadenosine"/>
    <property type="evidence" value="ECO:0007669"/>
    <property type="project" value="UniProtKB-UniRule"/>
</dbReference>
<dbReference type="Proteomes" id="UP000462066">
    <property type="component" value="Unassembled WGS sequence"/>
</dbReference>
<keyword evidence="2 4" id="KW-0378">Hydrolase</keyword>
<dbReference type="SFLD" id="SFLDG01129">
    <property type="entry name" value="C1.5:_HAD__Beta-PGM__Phosphata"/>
    <property type="match status" value="1"/>
</dbReference>
<dbReference type="InterPro" id="IPR036412">
    <property type="entry name" value="HAD-like_sf"/>
</dbReference>
<dbReference type="SFLD" id="SFLDF00044">
    <property type="entry name" value="enolase-phosphatase"/>
    <property type="match status" value="1"/>
</dbReference>
<keyword evidence="1 4" id="KW-0028">Amino-acid biosynthesis</keyword>
<dbReference type="AlphaFoldDB" id="A0A7V8GPZ4"/>
<evidence type="ECO:0000313" key="5">
    <source>
        <dbReference type="EMBL" id="KAF1688047.1"/>
    </source>
</evidence>
<keyword evidence="3 4" id="KW-0486">Methionine biosynthesis</keyword>
<dbReference type="UniPathway" id="UPA00904">
    <property type="reaction ID" value="UER00876"/>
</dbReference>
<dbReference type="GO" id="GO:0043716">
    <property type="term" value="F:2-hydroxy-3-keto-5-methylthiopentenyl-1-phosphate phosphatase activity"/>
    <property type="evidence" value="ECO:0007669"/>
    <property type="project" value="UniProtKB-UniRule"/>
</dbReference>
<evidence type="ECO:0000313" key="6">
    <source>
        <dbReference type="Proteomes" id="UP000462066"/>
    </source>
</evidence>
<dbReference type="FunFam" id="3.40.50.1000:FF:000079">
    <property type="entry name" value="Enolase-phosphatase E1"/>
    <property type="match status" value="1"/>
</dbReference>
<dbReference type="RefSeq" id="WP_162309602.1">
    <property type="nucleotide sequence ID" value="NZ_JACHGU010000003.1"/>
</dbReference>
<dbReference type="GO" id="GO:0043874">
    <property type="term" value="F:acireductone synthase activity"/>
    <property type="evidence" value="ECO:0007669"/>
    <property type="project" value="UniProtKB-EC"/>
</dbReference>
<comment type="similarity">
    <text evidence="4">Belongs to the HAD-like hydrolase superfamily. MasA/MtnC family.</text>
</comment>
<evidence type="ECO:0000256" key="2">
    <source>
        <dbReference type="ARBA" id="ARBA00022801"/>
    </source>
</evidence>
<dbReference type="EMBL" id="MWIP01000001">
    <property type="protein sequence ID" value="KAF1688047.1"/>
    <property type="molecule type" value="Genomic_DNA"/>
</dbReference>
<evidence type="ECO:0000256" key="1">
    <source>
        <dbReference type="ARBA" id="ARBA00022605"/>
    </source>
</evidence>
<evidence type="ECO:0000256" key="4">
    <source>
        <dbReference type="HAMAP-Rule" id="MF_01681"/>
    </source>
</evidence>
<accession>A0A7V8GPZ4</accession>
<reference evidence="5 6" key="1">
    <citation type="submission" date="2017-10" db="EMBL/GenBank/DDBJ databases">
        <title>Whole genome sequencing of Pseudoxanthomonas broegbernensis DSM 12573(T).</title>
        <authorList>
            <person name="Kumar S."/>
            <person name="Bansal K."/>
            <person name="Kaur A."/>
            <person name="Patil P."/>
            <person name="Sharma S."/>
            <person name="Patil P.B."/>
        </authorList>
    </citation>
    <scope>NUCLEOTIDE SEQUENCE [LARGE SCALE GENOMIC DNA]</scope>
    <source>
        <strain evidence="5 6">DSM 12573</strain>
    </source>
</reference>
<dbReference type="NCBIfam" id="TIGR01549">
    <property type="entry name" value="HAD-SF-IA-v1"/>
    <property type="match status" value="1"/>
</dbReference>
<dbReference type="NCBIfam" id="TIGR01509">
    <property type="entry name" value="HAD-SF-IA-v3"/>
    <property type="match status" value="1"/>
</dbReference>
<comment type="catalytic activity">
    <reaction evidence="4">
        <text>5-methylsulfanyl-2,3-dioxopentyl phosphate + H2O = 1,2-dihydroxy-5-(methylsulfanyl)pent-1-en-3-one + phosphate</text>
        <dbReference type="Rhea" id="RHEA:21700"/>
        <dbReference type="ChEBI" id="CHEBI:15377"/>
        <dbReference type="ChEBI" id="CHEBI:43474"/>
        <dbReference type="ChEBI" id="CHEBI:49252"/>
        <dbReference type="ChEBI" id="CHEBI:58828"/>
        <dbReference type="EC" id="3.1.3.77"/>
    </reaction>
</comment>
<sequence length="236" mass="26182">MTRAILTDIEGTTSGISFVRDVLFPYARRALPGFVRHHGHDPDVRRWLDEVAVEAGGLCQDEMIVETLQGWIDQDRKHTALKALQGMVWEAGYRNADFTAPIYPDAAQTLQRWHALGLPLYVYSSGSVPAQKLFFGHSDAGDLTGLFSGWYDTQVGGKREADSYTRIAQAIGETPHAILFLSDVTEELDAARAAGLQTVLVDRREDYPQPRQGEAAHGHTRVASFLDIELPLPPRN</sequence>
<comment type="function">
    <text evidence="4">Bifunctional enzyme that catalyzes the enolization of 2,3-diketo-5-methylthiopentyl-1-phosphate (DK-MTP-1-P) into the intermediate 2-hydroxy-3-keto-5-methylthiopentenyl-1-phosphate (HK-MTPenyl-1-P), which is then dephosphorylated to form the acireductone 1,2-dihydroxy-3-keto-5-methylthiopentene (DHK-MTPene).</text>
</comment>
<organism evidence="5 6">
    <name type="scientific">Pseudoxanthomonas broegbernensis</name>
    <dbReference type="NCBI Taxonomy" id="83619"/>
    <lineage>
        <taxon>Bacteria</taxon>
        <taxon>Pseudomonadati</taxon>
        <taxon>Pseudomonadota</taxon>
        <taxon>Gammaproteobacteria</taxon>
        <taxon>Lysobacterales</taxon>
        <taxon>Lysobacteraceae</taxon>
        <taxon>Pseudoxanthomonas</taxon>
    </lineage>
</organism>
<dbReference type="InterPro" id="IPR006439">
    <property type="entry name" value="HAD-SF_hydro_IA"/>
</dbReference>
<comment type="pathway">
    <text evidence="4">Amino-acid biosynthesis; L-methionine biosynthesis via salvage pathway; L-methionine from S-methyl-5-thio-alpha-D-ribose 1-phosphate: step 4/6.</text>
</comment>
<protein>
    <recommendedName>
        <fullName evidence="4">Enolase-phosphatase E1</fullName>
        <ecNumber evidence="4">3.1.3.77</ecNumber>
    </recommendedName>
    <alternativeName>
        <fullName evidence="4">2,3-diketo-5-methylthio-1-phosphopentane phosphatase</fullName>
    </alternativeName>
</protein>
<dbReference type="PANTHER" id="PTHR20371:SF1">
    <property type="entry name" value="ENOLASE-PHOSPHATASE E1"/>
    <property type="match status" value="1"/>
</dbReference>
<dbReference type="SUPFAM" id="SSF56784">
    <property type="entry name" value="HAD-like"/>
    <property type="match status" value="1"/>
</dbReference>
<comment type="pathway">
    <text evidence="4">Amino-acid biosynthesis; L-methionine biosynthesis via salvage pathway; L-methionine from S-methyl-5-thio-alpha-D-ribose 1-phosphate: step 3/6.</text>
</comment>
<comment type="cofactor">
    <cofactor evidence="4">
        <name>Mg(2+)</name>
        <dbReference type="ChEBI" id="CHEBI:18420"/>
    </cofactor>
    <text evidence="4">Binds 1 Mg(2+) ion per subunit.</text>
</comment>
<proteinExistence type="inferred from homology"/>
<dbReference type="Pfam" id="PF00702">
    <property type="entry name" value="Hydrolase"/>
    <property type="match status" value="1"/>
</dbReference>
<dbReference type="Gene3D" id="3.40.50.1000">
    <property type="entry name" value="HAD superfamily/HAD-like"/>
    <property type="match status" value="1"/>
</dbReference>
<comment type="caution">
    <text evidence="5">The sequence shown here is derived from an EMBL/GenBank/DDBJ whole genome shotgun (WGS) entry which is preliminary data.</text>
</comment>
<dbReference type="CDD" id="cd01629">
    <property type="entry name" value="HAD_EP"/>
    <property type="match status" value="1"/>
</dbReference>
<dbReference type="HAMAP" id="MF_01681">
    <property type="entry name" value="Salvage_MtnC"/>
    <property type="match status" value="1"/>
</dbReference>
<name>A0A7V8GPZ4_9GAMM</name>